<dbReference type="AlphaFoldDB" id="A0A1E1MFV9"/>
<dbReference type="SUPFAM" id="SSF81383">
    <property type="entry name" value="F-box domain"/>
    <property type="match status" value="1"/>
</dbReference>
<keyword evidence="3" id="KW-1185">Reference proteome</keyword>
<protein>
    <submittedName>
        <fullName evidence="2">Related to F-box domain protein</fullName>
    </submittedName>
</protein>
<dbReference type="Pfam" id="PF00646">
    <property type="entry name" value="F-box"/>
    <property type="match status" value="1"/>
</dbReference>
<name>A0A1E1MFV9_RHYSE</name>
<accession>A0A1E1MFV9</accession>
<dbReference type="PROSITE" id="PS50181">
    <property type="entry name" value="FBOX"/>
    <property type="match status" value="1"/>
</dbReference>
<evidence type="ECO:0000313" key="3">
    <source>
        <dbReference type="Proteomes" id="UP000177625"/>
    </source>
</evidence>
<proteinExistence type="predicted"/>
<feature type="domain" description="F-box" evidence="1">
    <location>
        <begin position="1"/>
        <end position="51"/>
    </location>
</feature>
<dbReference type="SMART" id="SM00256">
    <property type="entry name" value="FBOX"/>
    <property type="match status" value="1"/>
</dbReference>
<dbReference type="CDD" id="cd09917">
    <property type="entry name" value="F-box_SF"/>
    <property type="match status" value="1"/>
</dbReference>
<reference evidence="3" key="1">
    <citation type="submission" date="2016-03" db="EMBL/GenBank/DDBJ databases">
        <authorList>
            <person name="Guldener U."/>
        </authorList>
    </citation>
    <scope>NUCLEOTIDE SEQUENCE [LARGE SCALE GENOMIC DNA]</scope>
</reference>
<gene>
    <name evidence="2" type="ORF">RSE6_08622</name>
</gene>
<dbReference type="Proteomes" id="UP000177625">
    <property type="component" value="Unassembled WGS sequence"/>
</dbReference>
<dbReference type="InterPro" id="IPR036047">
    <property type="entry name" value="F-box-like_dom_sf"/>
</dbReference>
<dbReference type="EMBL" id="FJVC01000317">
    <property type="protein sequence ID" value="CZT47986.1"/>
    <property type="molecule type" value="Genomic_DNA"/>
</dbReference>
<sequence length="499" mass="58291">MDITTLPNDIFRLVLDYLPPEVLILLRRVSRQFHATLTETDLCHHLLMQHFPRCREIRYKTSNHSRDWALELLRVTKRYYHLVRGTPNIIEKLPLAKSFVVPAWSRNYPVAPWQRLLNFEDKSSPFHYPDTLWTFDDGILIYPCAQAQSYSLYDLSTGAKSNIDLASDDKIIRRIRLKDRVLIVEWCEFEPYHQLNENEMVHRHFATAYGIKQIEGYHWNVVFRNEWKIHFLGLPLNSHDRFFSTHTSAHYAIYMWQNNHSAWGEDDPIEALTIWDIASPSPYRPSEDPAGKLKLPAEGPRVVRQFSFADLDFYQIRQSWAPTVRCLELDEGHIYVIQENHRWLVGQQASEYLPPLHHVKTTGIPFGTGPMWQDECGANGDTDISFCDKQSNVRSPNIAPCWRHAEFPYLTITEVVDSDAGVVLSAQHCFRLEVLSFEITPRYNMNEPQYTVSLRYDLWPQVLGKGKLCGDERFIVGENANQEVVILHFDELEFRGMEN</sequence>
<organism evidence="2 3">
    <name type="scientific">Rhynchosporium secalis</name>
    <name type="common">Barley scald fungus</name>
    <dbReference type="NCBI Taxonomy" id="38038"/>
    <lineage>
        <taxon>Eukaryota</taxon>
        <taxon>Fungi</taxon>
        <taxon>Dikarya</taxon>
        <taxon>Ascomycota</taxon>
        <taxon>Pezizomycotina</taxon>
        <taxon>Leotiomycetes</taxon>
        <taxon>Helotiales</taxon>
        <taxon>Ploettnerulaceae</taxon>
        <taxon>Rhynchosporium</taxon>
    </lineage>
</organism>
<dbReference type="InterPro" id="IPR001810">
    <property type="entry name" value="F-box_dom"/>
</dbReference>
<evidence type="ECO:0000313" key="2">
    <source>
        <dbReference type="EMBL" id="CZT47986.1"/>
    </source>
</evidence>
<evidence type="ECO:0000259" key="1">
    <source>
        <dbReference type="PROSITE" id="PS50181"/>
    </source>
</evidence>